<feature type="region of interest" description="Disordered" evidence="1">
    <location>
        <begin position="27"/>
        <end position="81"/>
    </location>
</feature>
<dbReference type="InterPro" id="IPR036389">
    <property type="entry name" value="RNase_III_sf"/>
</dbReference>
<dbReference type="PANTHER" id="PTHR34276">
    <property type="entry name" value="MINI-RIBONUCLEASE 3"/>
    <property type="match status" value="1"/>
</dbReference>
<dbReference type="Gene3D" id="1.10.1520.10">
    <property type="entry name" value="Ribonuclease III domain"/>
    <property type="match status" value="1"/>
</dbReference>
<keyword evidence="4" id="KW-1185">Reference proteome</keyword>
<feature type="compositionally biased region" description="Polar residues" evidence="1">
    <location>
        <begin position="32"/>
        <end position="43"/>
    </location>
</feature>
<evidence type="ECO:0000259" key="2">
    <source>
        <dbReference type="Pfam" id="PF00636"/>
    </source>
</evidence>
<gene>
    <name evidence="3" type="ORF">CJ030_MR3G026314</name>
</gene>
<sequence length="250" mass="28354">MLSPVGLLHHLRPLVKVETPPTPKITQRKSEMQTLSLSASSLRGTVRASWDTQQRLPYNPNAPRKPPKNPNNIFNSKTKIPPTVTLNVPTTRADPSISDLLKRPSSSEEIVERDEFYLGYERWLPSPPEVQKPRSMLNAASLAYIGDCIYELYARRHFLFPPLNIEEYNDRVTAVVRCEAQDALLQKLLTENYLSQEERDVLRWGKNIGSAKTRTKRRAGAAVYNRASSLETLVCFLSLCGLLQIIFSPH</sequence>
<name>A0A6A1VZM7_9ROSI</name>
<dbReference type="GO" id="GO:0006396">
    <property type="term" value="P:RNA processing"/>
    <property type="evidence" value="ECO:0007669"/>
    <property type="project" value="InterPro"/>
</dbReference>
<dbReference type="AlphaFoldDB" id="A0A6A1VZM7"/>
<protein>
    <submittedName>
        <fullName evidence="3">Mini-ribonuclease 3</fullName>
    </submittedName>
</protein>
<accession>A0A6A1VZM7</accession>
<reference evidence="3 4" key="1">
    <citation type="journal article" date="2019" name="Plant Biotechnol. J.">
        <title>The red bayberry genome and genetic basis of sex determination.</title>
        <authorList>
            <person name="Jia H.M."/>
            <person name="Jia H.J."/>
            <person name="Cai Q.L."/>
            <person name="Wang Y."/>
            <person name="Zhao H.B."/>
            <person name="Yang W.F."/>
            <person name="Wang G.Y."/>
            <person name="Li Y.H."/>
            <person name="Zhan D.L."/>
            <person name="Shen Y.T."/>
            <person name="Niu Q.F."/>
            <person name="Chang L."/>
            <person name="Qiu J."/>
            <person name="Zhao L."/>
            <person name="Xie H.B."/>
            <person name="Fu W.Y."/>
            <person name="Jin J."/>
            <person name="Li X.W."/>
            <person name="Jiao Y."/>
            <person name="Zhou C.C."/>
            <person name="Tu T."/>
            <person name="Chai C.Y."/>
            <person name="Gao J.L."/>
            <person name="Fan L.J."/>
            <person name="van de Weg E."/>
            <person name="Wang J.Y."/>
            <person name="Gao Z.S."/>
        </authorList>
    </citation>
    <scope>NUCLEOTIDE SEQUENCE [LARGE SCALE GENOMIC DNA]</scope>
    <source>
        <tissue evidence="3">Leaves</tissue>
    </source>
</reference>
<evidence type="ECO:0000256" key="1">
    <source>
        <dbReference type="SAM" id="MobiDB-lite"/>
    </source>
</evidence>
<feature type="domain" description="RNase III" evidence="2">
    <location>
        <begin position="141"/>
        <end position="239"/>
    </location>
</feature>
<dbReference type="Pfam" id="PF00636">
    <property type="entry name" value="Ribonuclease_3"/>
    <property type="match status" value="1"/>
</dbReference>
<dbReference type="SUPFAM" id="SSF69065">
    <property type="entry name" value="RNase III domain-like"/>
    <property type="match status" value="1"/>
</dbReference>
<dbReference type="OrthoDB" id="495795at2759"/>
<proteinExistence type="predicted"/>
<dbReference type="PANTHER" id="PTHR34276:SF1">
    <property type="entry name" value="MINI-RIBONUCLEASE 3"/>
    <property type="match status" value="1"/>
</dbReference>
<evidence type="ECO:0000313" key="4">
    <source>
        <dbReference type="Proteomes" id="UP000516437"/>
    </source>
</evidence>
<dbReference type="EMBL" id="RXIC02000021">
    <property type="protein sequence ID" value="KAB1218434.1"/>
    <property type="molecule type" value="Genomic_DNA"/>
</dbReference>
<dbReference type="InterPro" id="IPR000999">
    <property type="entry name" value="RNase_III_dom"/>
</dbReference>
<evidence type="ECO:0000313" key="3">
    <source>
        <dbReference type="EMBL" id="KAB1218434.1"/>
    </source>
</evidence>
<dbReference type="Proteomes" id="UP000516437">
    <property type="component" value="Chromosome 3"/>
</dbReference>
<organism evidence="3 4">
    <name type="scientific">Morella rubra</name>
    <name type="common">Chinese bayberry</name>
    <dbReference type="NCBI Taxonomy" id="262757"/>
    <lineage>
        <taxon>Eukaryota</taxon>
        <taxon>Viridiplantae</taxon>
        <taxon>Streptophyta</taxon>
        <taxon>Embryophyta</taxon>
        <taxon>Tracheophyta</taxon>
        <taxon>Spermatophyta</taxon>
        <taxon>Magnoliopsida</taxon>
        <taxon>eudicotyledons</taxon>
        <taxon>Gunneridae</taxon>
        <taxon>Pentapetalae</taxon>
        <taxon>rosids</taxon>
        <taxon>fabids</taxon>
        <taxon>Fagales</taxon>
        <taxon>Myricaceae</taxon>
        <taxon>Morella</taxon>
    </lineage>
</organism>
<comment type="caution">
    <text evidence="3">The sequence shown here is derived from an EMBL/GenBank/DDBJ whole genome shotgun (WGS) entry which is preliminary data.</text>
</comment>
<dbReference type="GO" id="GO:0004525">
    <property type="term" value="F:ribonuclease III activity"/>
    <property type="evidence" value="ECO:0007669"/>
    <property type="project" value="InterPro"/>
</dbReference>